<gene>
    <name evidence="8" type="ORF">GKE73_10285</name>
</gene>
<evidence type="ECO:0000256" key="5">
    <source>
        <dbReference type="ARBA" id="ARBA00023136"/>
    </source>
</evidence>
<dbReference type="GO" id="GO:0004713">
    <property type="term" value="F:protein tyrosine kinase activity"/>
    <property type="evidence" value="ECO:0007669"/>
    <property type="project" value="TreeGrafter"/>
</dbReference>
<evidence type="ECO:0000256" key="3">
    <source>
        <dbReference type="ARBA" id="ARBA00022692"/>
    </source>
</evidence>
<evidence type="ECO:0000256" key="4">
    <source>
        <dbReference type="ARBA" id="ARBA00022989"/>
    </source>
</evidence>
<evidence type="ECO:0000313" key="8">
    <source>
        <dbReference type="EMBL" id="MTD33360.1"/>
    </source>
</evidence>
<comment type="subcellular location">
    <subcellularLocation>
        <location evidence="1">Cell membrane</location>
        <topology evidence="1">Multi-pass membrane protein</topology>
    </subcellularLocation>
</comment>
<dbReference type="Proteomes" id="UP000446658">
    <property type="component" value="Unassembled WGS sequence"/>
</dbReference>
<keyword evidence="9" id="KW-1185">Reference proteome</keyword>
<dbReference type="GO" id="GO:0005886">
    <property type="term" value="C:plasma membrane"/>
    <property type="evidence" value="ECO:0007669"/>
    <property type="project" value="UniProtKB-SubCell"/>
</dbReference>
<comment type="caution">
    <text evidence="8">The sequence shown here is derived from an EMBL/GenBank/DDBJ whole genome shotgun (WGS) entry which is preliminary data.</text>
</comment>
<keyword evidence="2" id="KW-1003">Cell membrane</keyword>
<dbReference type="PANTHER" id="PTHR32309">
    <property type="entry name" value="TYROSINE-PROTEIN KINASE"/>
    <property type="match status" value="1"/>
</dbReference>
<dbReference type="EMBL" id="WLYX01000001">
    <property type="protein sequence ID" value="MTD33360.1"/>
    <property type="molecule type" value="Genomic_DNA"/>
</dbReference>
<evidence type="ECO:0000256" key="1">
    <source>
        <dbReference type="ARBA" id="ARBA00004651"/>
    </source>
</evidence>
<protein>
    <recommendedName>
        <fullName evidence="7">Polysaccharide chain length determinant N-terminal domain-containing protein</fullName>
    </recommendedName>
</protein>
<evidence type="ECO:0000256" key="6">
    <source>
        <dbReference type="SAM" id="Phobius"/>
    </source>
</evidence>
<proteinExistence type="predicted"/>
<dbReference type="InterPro" id="IPR003856">
    <property type="entry name" value="LPS_length_determ_N"/>
</dbReference>
<keyword evidence="4 6" id="KW-1133">Transmembrane helix</keyword>
<sequence length="336" mass="36433">MTPDTPRMHPSSSIEEDEISLLDILLALAKHKRLLIGITASAFLVSAGVSYLLPKQYEASAVLAMSAPNNAMLTLAQSTSADLLTTLPACQSKEKHCGVEVAMDNKTGQIAIKVQSSDPALAKQTANSATEAVRQANLISGVTPSANQYQLLTLLKKRNHADIQQLEKQLKEAISVETATERWPDAKALADMQAELTLLRYAFSNTSNTTVKVNQIDTTSLKNTLDTLVGKKMAYPANTAQTAVLQKWMTLQSLEQKIAEQLPLLRDQASIELSAIPASQPTLPVKPKRNLIIALSTAGGLFASVLLALLLESWQRLTQDGESREKIAQIKAALRR</sequence>
<dbReference type="AlphaFoldDB" id="A0A844GDF6"/>
<accession>A0A844GDF6</accession>
<evidence type="ECO:0000259" key="7">
    <source>
        <dbReference type="Pfam" id="PF02706"/>
    </source>
</evidence>
<dbReference type="PANTHER" id="PTHR32309:SF13">
    <property type="entry name" value="FERRIC ENTEROBACTIN TRANSPORT PROTEIN FEPE"/>
    <property type="match status" value="1"/>
</dbReference>
<name>A0A844GDF6_9NEIS</name>
<feature type="transmembrane region" description="Helical" evidence="6">
    <location>
        <begin position="291"/>
        <end position="311"/>
    </location>
</feature>
<dbReference type="Pfam" id="PF02706">
    <property type="entry name" value="Wzz"/>
    <property type="match status" value="1"/>
</dbReference>
<keyword evidence="5 6" id="KW-0472">Membrane</keyword>
<evidence type="ECO:0000313" key="9">
    <source>
        <dbReference type="Proteomes" id="UP000446658"/>
    </source>
</evidence>
<reference evidence="8 9" key="1">
    <citation type="submission" date="2019-11" db="EMBL/GenBank/DDBJ databases">
        <title>Draft genome sequence of Paludibacterium sp. dN18-1.</title>
        <authorList>
            <person name="Im W.-T."/>
        </authorList>
    </citation>
    <scope>NUCLEOTIDE SEQUENCE [LARGE SCALE GENOMIC DNA]</scope>
    <source>
        <strain evidence="9">dN 18-1</strain>
    </source>
</reference>
<dbReference type="RefSeq" id="WP_230370242.1">
    <property type="nucleotide sequence ID" value="NZ_WLYX01000001.1"/>
</dbReference>
<dbReference type="InterPro" id="IPR050445">
    <property type="entry name" value="Bact_polysacc_biosynth/exp"/>
</dbReference>
<evidence type="ECO:0000256" key="2">
    <source>
        <dbReference type="ARBA" id="ARBA00022475"/>
    </source>
</evidence>
<keyword evidence="3 6" id="KW-0812">Transmembrane</keyword>
<organism evidence="8 9">
    <name type="scientific">Paludibacterium denitrificans</name>
    <dbReference type="NCBI Taxonomy" id="2675226"/>
    <lineage>
        <taxon>Bacteria</taxon>
        <taxon>Pseudomonadati</taxon>
        <taxon>Pseudomonadota</taxon>
        <taxon>Betaproteobacteria</taxon>
        <taxon>Neisseriales</taxon>
        <taxon>Chromobacteriaceae</taxon>
        <taxon>Paludibacterium</taxon>
    </lineage>
</organism>
<feature type="domain" description="Polysaccharide chain length determinant N-terminal" evidence="7">
    <location>
        <begin position="17"/>
        <end position="83"/>
    </location>
</feature>